<dbReference type="EMBL" id="JAGFNK010001552">
    <property type="protein sequence ID" value="KAI9430580.1"/>
    <property type="molecule type" value="Genomic_DNA"/>
</dbReference>
<feature type="non-terminal residue" evidence="1">
    <location>
        <position position="1"/>
    </location>
</feature>
<sequence length="140" mass="15273">HTSTLMATLPIILAAVGLYIFDHLARIAWTWYTTAWLTAKNALNGSTMLGAGSDSSGMMLPVKAQGSWTRGLLCMSEDVVDACPEKEVHVIIKGPYRNFEGSPGYTLYHTASTTPDDCDIQECLEHNAYDTPLKKGPKPL</sequence>
<evidence type="ECO:0000313" key="2">
    <source>
        <dbReference type="Proteomes" id="UP001207468"/>
    </source>
</evidence>
<protein>
    <submittedName>
        <fullName evidence="1">Uncharacterized protein</fullName>
    </submittedName>
</protein>
<proteinExistence type="predicted"/>
<accession>A0ACC0TRQ6</accession>
<comment type="caution">
    <text evidence="1">The sequence shown here is derived from an EMBL/GenBank/DDBJ whole genome shotgun (WGS) entry which is preliminary data.</text>
</comment>
<reference evidence="1" key="1">
    <citation type="submission" date="2021-03" db="EMBL/GenBank/DDBJ databases">
        <title>Evolutionary priming and transition to the ectomycorrhizal habit in an iconic lineage of mushroom-forming fungi: is preadaptation a requirement?</title>
        <authorList>
            <consortium name="DOE Joint Genome Institute"/>
            <person name="Looney B.P."/>
            <person name="Miyauchi S."/>
            <person name="Morin E."/>
            <person name="Drula E."/>
            <person name="Courty P.E."/>
            <person name="Chicoki N."/>
            <person name="Fauchery L."/>
            <person name="Kohler A."/>
            <person name="Kuo A."/>
            <person name="LaButti K."/>
            <person name="Pangilinan J."/>
            <person name="Lipzen A."/>
            <person name="Riley R."/>
            <person name="Andreopoulos W."/>
            <person name="He G."/>
            <person name="Johnson J."/>
            <person name="Barry K.W."/>
            <person name="Grigoriev I.V."/>
            <person name="Nagy L."/>
            <person name="Hibbett D."/>
            <person name="Henrissat B."/>
            <person name="Matheny P.B."/>
            <person name="Labbe J."/>
            <person name="Martin A.F."/>
        </authorList>
    </citation>
    <scope>NUCLEOTIDE SEQUENCE</scope>
    <source>
        <strain evidence="1">BPL698</strain>
    </source>
</reference>
<keyword evidence="2" id="KW-1185">Reference proteome</keyword>
<evidence type="ECO:0000313" key="1">
    <source>
        <dbReference type="EMBL" id="KAI9430580.1"/>
    </source>
</evidence>
<dbReference type="Proteomes" id="UP001207468">
    <property type="component" value="Unassembled WGS sequence"/>
</dbReference>
<gene>
    <name evidence="1" type="ORF">F5148DRAFT_1155170</name>
</gene>
<name>A0ACC0TRQ6_9AGAM</name>
<organism evidence="1 2">
    <name type="scientific">Russula earlei</name>
    <dbReference type="NCBI Taxonomy" id="71964"/>
    <lineage>
        <taxon>Eukaryota</taxon>
        <taxon>Fungi</taxon>
        <taxon>Dikarya</taxon>
        <taxon>Basidiomycota</taxon>
        <taxon>Agaricomycotina</taxon>
        <taxon>Agaricomycetes</taxon>
        <taxon>Russulales</taxon>
        <taxon>Russulaceae</taxon>
        <taxon>Russula</taxon>
    </lineage>
</organism>